<dbReference type="InterPro" id="IPR038694">
    <property type="entry name" value="DUF427_sf"/>
</dbReference>
<evidence type="ECO:0000313" key="2">
    <source>
        <dbReference type="EMBL" id="EMD39815.1"/>
    </source>
</evidence>
<dbReference type="Gene3D" id="2.170.150.40">
    <property type="entry name" value="Domain of unknown function (DUF427)"/>
    <property type="match status" value="1"/>
</dbReference>
<dbReference type="Proteomes" id="UP000016930">
    <property type="component" value="Unassembled WGS sequence"/>
</dbReference>
<dbReference type="Pfam" id="PF04248">
    <property type="entry name" value="NTP_transf_9"/>
    <property type="match status" value="1"/>
</dbReference>
<keyword evidence="3" id="KW-1185">Reference proteome</keyword>
<protein>
    <recommendedName>
        <fullName evidence="1">DUF427 domain-containing protein</fullName>
    </recommendedName>
</protein>
<sequence>MVKVTKNGVVLAESNDTIVVENNHYFPPSSVNKEVFSPSSTSTVCPWKGTAAYYDATINGNTVKDVAWYYPETKEKANSIKGYVAFYKNKVDIEA</sequence>
<accession>M2R5F2</accession>
<dbReference type="PANTHER" id="PTHR34310">
    <property type="entry name" value="DUF427 DOMAIN PROTEIN (AFU_ORTHOLOGUE AFUA_3G02220)"/>
    <property type="match status" value="1"/>
</dbReference>
<dbReference type="InterPro" id="IPR007361">
    <property type="entry name" value="DUF427"/>
</dbReference>
<gene>
    <name evidence="2" type="ORF">CERSUDRAFT_112076</name>
</gene>
<organism evidence="2 3">
    <name type="scientific">Ceriporiopsis subvermispora (strain B)</name>
    <name type="common">White-rot fungus</name>
    <name type="synonym">Gelatoporia subvermispora</name>
    <dbReference type="NCBI Taxonomy" id="914234"/>
    <lineage>
        <taxon>Eukaryota</taxon>
        <taxon>Fungi</taxon>
        <taxon>Dikarya</taxon>
        <taxon>Basidiomycota</taxon>
        <taxon>Agaricomycotina</taxon>
        <taxon>Agaricomycetes</taxon>
        <taxon>Polyporales</taxon>
        <taxon>Gelatoporiaceae</taxon>
        <taxon>Gelatoporia</taxon>
    </lineage>
</organism>
<name>M2R5F2_CERS8</name>
<dbReference type="HOGENOM" id="CLU_126578_1_2_1"/>
<dbReference type="EMBL" id="KB445793">
    <property type="protein sequence ID" value="EMD39815.1"/>
    <property type="molecule type" value="Genomic_DNA"/>
</dbReference>
<feature type="domain" description="DUF427" evidence="1">
    <location>
        <begin position="2"/>
        <end position="88"/>
    </location>
</feature>
<dbReference type="OrthoDB" id="18996at2759"/>
<dbReference type="AlphaFoldDB" id="M2R5F2"/>
<evidence type="ECO:0000313" key="3">
    <source>
        <dbReference type="Proteomes" id="UP000016930"/>
    </source>
</evidence>
<proteinExistence type="predicted"/>
<reference evidence="2 3" key="1">
    <citation type="journal article" date="2012" name="Proc. Natl. Acad. Sci. U.S.A.">
        <title>Comparative genomics of Ceriporiopsis subvermispora and Phanerochaete chrysosporium provide insight into selective ligninolysis.</title>
        <authorList>
            <person name="Fernandez-Fueyo E."/>
            <person name="Ruiz-Duenas F.J."/>
            <person name="Ferreira P."/>
            <person name="Floudas D."/>
            <person name="Hibbett D.S."/>
            <person name="Canessa P."/>
            <person name="Larrondo L.F."/>
            <person name="James T.Y."/>
            <person name="Seelenfreund D."/>
            <person name="Lobos S."/>
            <person name="Polanco R."/>
            <person name="Tello M."/>
            <person name="Honda Y."/>
            <person name="Watanabe T."/>
            <person name="Watanabe T."/>
            <person name="Ryu J.S."/>
            <person name="Kubicek C.P."/>
            <person name="Schmoll M."/>
            <person name="Gaskell J."/>
            <person name="Hammel K.E."/>
            <person name="St John F.J."/>
            <person name="Vanden Wymelenberg A."/>
            <person name="Sabat G."/>
            <person name="Splinter BonDurant S."/>
            <person name="Syed K."/>
            <person name="Yadav J.S."/>
            <person name="Doddapaneni H."/>
            <person name="Subramanian V."/>
            <person name="Lavin J.L."/>
            <person name="Oguiza J.A."/>
            <person name="Perez G."/>
            <person name="Pisabarro A.G."/>
            <person name="Ramirez L."/>
            <person name="Santoyo F."/>
            <person name="Master E."/>
            <person name="Coutinho P.M."/>
            <person name="Henrissat B."/>
            <person name="Lombard V."/>
            <person name="Magnuson J.K."/>
            <person name="Kuees U."/>
            <person name="Hori C."/>
            <person name="Igarashi K."/>
            <person name="Samejima M."/>
            <person name="Held B.W."/>
            <person name="Barry K.W."/>
            <person name="LaButti K.M."/>
            <person name="Lapidus A."/>
            <person name="Lindquist E.A."/>
            <person name="Lucas S.M."/>
            <person name="Riley R."/>
            <person name="Salamov A.A."/>
            <person name="Hoffmeister D."/>
            <person name="Schwenk D."/>
            <person name="Hadar Y."/>
            <person name="Yarden O."/>
            <person name="de Vries R.P."/>
            <person name="Wiebenga A."/>
            <person name="Stenlid J."/>
            <person name="Eastwood D."/>
            <person name="Grigoriev I.V."/>
            <person name="Berka R.M."/>
            <person name="Blanchette R.A."/>
            <person name="Kersten P."/>
            <person name="Martinez A.T."/>
            <person name="Vicuna R."/>
            <person name="Cullen D."/>
        </authorList>
    </citation>
    <scope>NUCLEOTIDE SEQUENCE [LARGE SCALE GENOMIC DNA]</scope>
    <source>
        <strain evidence="2 3">B</strain>
    </source>
</reference>
<evidence type="ECO:0000259" key="1">
    <source>
        <dbReference type="Pfam" id="PF04248"/>
    </source>
</evidence>
<dbReference type="PANTHER" id="PTHR34310:SF5">
    <property type="entry name" value="DUF427 DOMAIN PROTEIN (AFU_ORTHOLOGUE AFUA_3G02220)"/>
    <property type="match status" value="1"/>
</dbReference>